<feature type="region of interest" description="Disordered" evidence="1">
    <location>
        <begin position="197"/>
        <end position="349"/>
    </location>
</feature>
<accession>A0A9P6PZ67</accession>
<feature type="compositionally biased region" description="Polar residues" evidence="1">
    <location>
        <begin position="267"/>
        <end position="278"/>
    </location>
</feature>
<gene>
    <name evidence="2" type="ORF">DFQ27_006058</name>
</gene>
<reference evidence="2" key="1">
    <citation type="journal article" date="2020" name="Fungal Divers.">
        <title>Resolving the Mortierellaceae phylogeny through synthesis of multi-gene phylogenetics and phylogenomics.</title>
        <authorList>
            <person name="Vandepol N."/>
            <person name="Liber J."/>
            <person name="Desiro A."/>
            <person name="Na H."/>
            <person name="Kennedy M."/>
            <person name="Barry K."/>
            <person name="Grigoriev I.V."/>
            <person name="Miller A.N."/>
            <person name="O'Donnell K."/>
            <person name="Stajich J.E."/>
            <person name="Bonito G."/>
        </authorList>
    </citation>
    <scope>NUCLEOTIDE SEQUENCE</scope>
    <source>
        <strain evidence="2">BC1065</strain>
    </source>
</reference>
<keyword evidence="3" id="KW-1185">Reference proteome</keyword>
<dbReference type="InterPro" id="IPR019141">
    <property type="entry name" value="DUF2045"/>
</dbReference>
<dbReference type="PANTHER" id="PTHR21477:SF13">
    <property type="entry name" value="KIAA0930"/>
    <property type="match status" value="1"/>
</dbReference>
<dbReference type="Pfam" id="PF09741">
    <property type="entry name" value="DUF2045"/>
    <property type="match status" value="1"/>
</dbReference>
<feature type="compositionally biased region" description="Low complexity" evidence="1">
    <location>
        <begin position="77"/>
        <end position="88"/>
    </location>
</feature>
<dbReference type="OrthoDB" id="1906921at2759"/>
<proteinExistence type="predicted"/>
<feature type="compositionally biased region" description="Low complexity" evidence="1">
    <location>
        <begin position="313"/>
        <end position="322"/>
    </location>
</feature>
<dbReference type="EMBL" id="JAAAJB010000440">
    <property type="protein sequence ID" value="KAG0255813.1"/>
    <property type="molecule type" value="Genomic_DNA"/>
</dbReference>
<feature type="compositionally biased region" description="Polar residues" evidence="1">
    <location>
        <begin position="448"/>
        <end position="465"/>
    </location>
</feature>
<evidence type="ECO:0000313" key="3">
    <source>
        <dbReference type="Proteomes" id="UP000807716"/>
    </source>
</evidence>
<evidence type="ECO:0000313" key="2">
    <source>
        <dbReference type="EMBL" id="KAG0255813.1"/>
    </source>
</evidence>
<feature type="region of interest" description="Disordered" evidence="1">
    <location>
        <begin position="75"/>
        <end position="109"/>
    </location>
</feature>
<sequence length="534" mass="56942">MTCTRKHVSKRVYASPTKSRMDVKEESVECSWPIIYYVIDDFEDMFEHLMVHGQEYLCVELGVSLPSDTPALNQTNGSIGSIARSGRSPYNDHHDGPQAGKPFPTGSTRGFGQDISGGIGSGGPGAGGVHGKITLFQGAASFQSLVGIYQQKASAKVAKRFKLGPRKVPQEFVMMRGPGGRGHAQVAITASDRLDDLSAAATGGGPGGLTSASETHLSRYHQSSAASLSSSPPLSNSALFMRAGQQQQQHQQKAHGDEKKVHPYPSDHQSLPRTSLDSQGRHRWSNGHHYQQPTPQATTVRQHSHRQYPPVAPSSSFFASPSQPTPPSSGNGDVSTIKAPPSKLSPTRSFSTGSFFNSLRKLSLATLAHATGSNQNHYRSPSPPPSPPPAPLPPHSLDTASSSSASASSSPYQSPSPSNGPGSRPRLHSFPQGPRGAMDEYEDEDTDTQSGSIRSGISAHGTGSRQEIEALVRDPKSLKCCMTFVNVPWTAIATTLMDFAYQQYLPSVTTATRKLKTTMVATNMPGNGATVHPK</sequence>
<feature type="region of interest" description="Disordered" evidence="1">
    <location>
        <begin position="372"/>
        <end position="465"/>
    </location>
</feature>
<protein>
    <submittedName>
        <fullName evidence="2">Uncharacterized protein</fullName>
    </submittedName>
</protein>
<feature type="compositionally biased region" description="Pro residues" evidence="1">
    <location>
        <begin position="381"/>
        <end position="394"/>
    </location>
</feature>
<feature type="compositionally biased region" description="Polar residues" evidence="1">
    <location>
        <begin position="288"/>
        <end position="301"/>
    </location>
</feature>
<dbReference type="PANTHER" id="PTHR21477">
    <property type="entry name" value="ZGC:172139"/>
    <property type="match status" value="1"/>
</dbReference>
<dbReference type="AlphaFoldDB" id="A0A9P6PZ67"/>
<feature type="compositionally biased region" description="Low complexity" evidence="1">
    <location>
        <begin position="395"/>
        <end position="424"/>
    </location>
</feature>
<comment type="caution">
    <text evidence="2">The sequence shown here is derived from an EMBL/GenBank/DDBJ whole genome shotgun (WGS) entry which is preliminary data.</text>
</comment>
<feature type="compositionally biased region" description="Low complexity" evidence="1">
    <location>
        <begin position="223"/>
        <end position="251"/>
    </location>
</feature>
<name>A0A9P6PZ67_9FUNG</name>
<dbReference type="Proteomes" id="UP000807716">
    <property type="component" value="Unassembled WGS sequence"/>
</dbReference>
<evidence type="ECO:0000256" key="1">
    <source>
        <dbReference type="SAM" id="MobiDB-lite"/>
    </source>
</evidence>
<organism evidence="2 3">
    <name type="scientific">Actinomortierella ambigua</name>
    <dbReference type="NCBI Taxonomy" id="1343610"/>
    <lineage>
        <taxon>Eukaryota</taxon>
        <taxon>Fungi</taxon>
        <taxon>Fungi incertae sedis</taxon>
        <taxon>Mucoromycota</taxon>
        <taxon>Mortierellomycotina</taxon>
        <taxon>Mortierellomycetes</taxon>
        <taxon>Mortierellales</taxon>
        <taxon>Mortierellaceae</taxon>
        <taxon>Actinomortierella</taxon>
    </lineage>
</organism>